<proteinExistence type="predicted"/>
<evidence type="ECO:0008006" key="4">
    <source>
        <dbReference type="Google" id="ProtNLM"/>
    </source>
</evidence>
<name>A0A640SBM2_9ACTN</name>
<sequence length="144" mass="15383">MKRHKKSVRMSMMAGGSAAAIAISLFGAGSAQAAGQRVSADCATTGAFGILHLKEGDSPYSRFIIWMQLKDTLADGHHVKIRFLSKRVGSSATVKWRWNSQYLGAGPTLDVETEGQDKYGIAASGIEVARFDGGTKLNSCTAWT</sequence>
<dbReference type="Proteomes" id="UP000435837">
    <property type="component" value="Unassembled WGS sequence"/>
</dbReference>
<dbReference type="EMBL" id="BLIN01000005">
    <property type="protein sequence ID" value="GFE08540.1"/>
    <property type="molecule type" value="Genomic_DNA"/>
</dbReference>
<feature type="signal peptide" evidence="1">
    <location>
        <begin position="1"/>
        <end position="33"/>
    </location>
</feature>
<dbReference type="AlphaFoldDB" id="A0A640SBM2"/>
<organism evidence="2 3">
    <name type="scientific">Streptomyces caniferus</name>
    <dbReference type="NCBI Taxonomy" id="285557"/>
    <lineage>
        <taxon>Bacteria</taxon>
        <taxon>Bacillati</taxon>
        <taxon>Actinomycetota</taxon>
        <taxon>Actinomycetes</taxon>
        <taxon>Kitasatosporales</taxon>
        <taxon>Streptomycetaceae</taxon>
        <taxon>Streptomyces</taxon>
    </lineage>
</organism>
<dbReference type="OrthoDB" id="4245218at2"/>
<gene>
    <name evidence="2" type="ORF">Scani_48080</name>
</gene>
<evidence type="ECO:0000313" key="2">
    <source>
        <dbReference type="EMBL" id="GFE08540.1"/>
    </source>
</evidence>
<accession>A0A640SBM2</accession>
<evidence type="ECO:0000313" key="3">
    <source>
        <dbReference type="Proteomes" id="UP000435837"/>
    </source>
</evidence>
<evidence type="ECO:0000256" key="1">
    <source>
        <dbReference type="SAM" id="SignalP"/>
    </source>
</evidence>
<keyword evidence="1" id="KW-0732">Signal</keyword>
<comment type="caution">
    <text evidence="2">The sequence shown here is derived from an EMBL/GenBank/DDBJ whole genome shotgun (WGS) entry which is preliminary data.</text>
</comment>
<protein>
    <recommendedName>
        <fullName evidence="4">Secreted protein</fullName>
    </recommendedName>
</protein>
<reference evidence="2 3" key="1">
    <citation type="submission" date="2019-12" db="EMBL/GenBank/DDBJ databases">
        <title>Whole genome shotgun sequence of Streptomyces caniferus NBRC 15389.</title>
        <authorList>
            <person name="Ichikawa N."/>
            <person name="Kimura A."/>
            <person name="Kitahashi Y."/>
            <person name="Komaki H."/>
            <person name="Tamura T."/>
        </authorList>
    </citation>
    <scope>NUCLEOTIDE SEQUENCE [LARGE SCALE GENOMIC DNA]</scope>
    <source>
        <strain evidence="2 3">NBRC 15389</strain>
    </source>
</reference>
<dbReference type="RefSeq" id="WP_159479403.1">
    <property type="nucleotide sequence ID" value="NZ_BAAATH010000009.1"/>
</dbReference>
<feature type="chain" id="PRO_5025058485" description="Secreted protein" evidence="1">
    <location>
        <begin position="34"/>
        <end position="144"/>
    </location>
</feature>